<dbReference type="PANTHER" id="PTHR33164">
    <property type="entry name" value="TRANSCRIPTIONAL REGULATOR, MARR FAMILY"/>
    <property type="match status" value="1"/>
</dbReference>
<organism evidence="3 4">
    <name type="scientific">Nocardia niwae</name>
    <dbReference type="NCBI Taxonomy" id="626084"/>
    <lineage>
        <taxon>Bacteria</taxon>
        <taxon>Bacillati</taxon>
        <taxon>Actinomycetota</taxon>
        <taxon>Actinomycetes</taxon>
        <taxon>Mycobacteriales</taxon>
        <taxon>Nocardiaceae</taxon>
        <taxon>Nocardia</taxon>
    </lineage>
</organism>
<accession>A0ABV2XE65</accession>
<dbReference type="Pfam" id="PF12802">
    <property type="entry name" value="MarR_2"/>
    <property type="match status" value="1"/>
</dbReference>
<dbReference type="InterPro" id="IPR036390">
    <property type="entry name" value="WH_DNA-bd_sf"/>
</dbReference>
<keyword evidence="4" id="KW-1185">Reference proteome</keyword>
<evidence type="ECO:0000259" key="2">
    <source>
        <dbReference type="PROSITE" id="PS50995"/>
    </source>
</evidence>
<reference evidence="3 4" key="1">
    <citation type="submission" date="2024-06" db="EMBL/GenBank/DDBJ databases">
        <title>The Natural Products Discovery Center: Release of the First 8490 Sequenced Strains for Exploring Actinobacteria Biosynthetic Diversity.</title>
        <authorList>
            <person name="Kalkreuter E."/>
            <person name="Kautsar S.A."/>
            <person name="Yang D."/>
            <person name="Bader C.D."/>
            <person name="Teijaro C.N."/>
            <person name="Fluegel L."/>
            <person name="Davis C.M."/>
            <person name="Simpson J.R."/>
            <person name="Lauterbach L."/>
            <person name="Steele A.D."/>
            <person name="Gui C."/>
            <person name="Meng S."/>
            <person name="Li G."/>
            <person name="Viehrig K."/>
            <person name="Ye F."/>
            <person name="Su P."/>
            <person name="Kiefer A.F."/>
            <person name="Nichols A."/>
            <person name="Cepeda A.J."/>
            <person name="Yan W."/>
            <person name="Fan B."/>
            <person name="Jiang Y."/>
            <person name="Adhikari A."/>
            <person name="Zheng C.-J."/>
            <person name="Schuster L."/>
            <person name="Cowan T.M."/>
            <person name="Smanski M.J."/>
            <person name="Chevrette M.G."/>
            <person name="De Carvalho L.P.S."/>
            <person name="Shen B."/>
        </authorList>
    </citation>
    <scope>NUCLEOTIDE SEQUENCE [LARGE SCALE GENOMIC DNA]</scope>
    <source>
        <strain evidence="3 4">NPDC019434</strain>
    </source>
</reference>
<dbReference type="EMBL" id="JBEYBR010000052">
    <property type="protein sequence ID" value="MEU2124121.1"/>
    <property type="molecule type" value="Genomic_DNA"/>
</dbReference>
<proteinExistence type="predicted"/>
<dbReference type="InterPro" id="IPR036388">
    <property type="entry name" value="WH-like_DNA-bd_sf"/>
</dbReference>
<name>A0ABV2XE65_9NOCA</name>
<sequence length="164" mass="17076">MDEHDAITVAVEAAMVRIRRRQTRGALSDGTIPVAVFRALDAVADGAADTVGALAPALGVDQPRASRLVAHAVSSGLLERVADQRDGRRSVLRLTAAGHRAVAGARAGRRAAMAAAMADWTPAERAEFARLLARFVDGLDRPADGATSRIGRSEAGSAEDDDLA</sequence>
<dbReference type="PANTHER" id="PTHR33164:SF57">
    <property type="entry name" value="MARR-FAMILY TRANSCRIPTIONAL REGULATOR"/>
    <property type="match status" value="1"/>
</dbReference>
<dbReference type="Proteomes" id="UP001550535">
    <property type="component" value="Unassembled WGS sequence"/>
</dbReference>
<dbReference type="InterPro" id="IPR000835">
    <property type="entry name" value="HTH_MarR-typ"/>
</dbReference>
<feature type="domain" description="HTH marR-type" evidence="2">
    <location>
        <begin position="4"/>
        <end position="137"/>
    </location>
</feature>
<comment type="caution">
    <text evidence="3">The sequence shown here is derived from an EMBL/GenBank/DDBJ whole genome shotgun (WGS) entry which is preliminary data.</text>
</comment>
<dbReference type="SUPFAM" id="SSF46785">
    <property type="entry name" value="Winged helix' DNA-binding domain"/>
    <property type="match status" value="1"/>
</dbReference>
<evidence type="ECO:0000313" key="3">
    <source>
        <dbReference type="EMBL" id="MEU2124121.1"/>
    </source>
</evidence>
<feature type="region of interest" description="Disordered" evidence="1">
    <location>
        <begin position="142"/>
        <end position="164"/>
    </location>
</feature>
<dbReference type="Gene3D" id="1.10.10.10">
    <property type="entry name" value="Winged helix-like DNA-binding domain superfamily/Winged helix DNA-binding domain"/>
    <property type="match status" value="1"/>
</dbReference>
<evidence type="ECO:0000313" key="4">
    <source>
        <dbReference type="Proteomes" id="UP001550535"/>
    </source>
</evidence>
<dbReference type="PROSITE" id="PS50995">
    <property type="entry name" value="HTH_MARR_2"/>
    <property type="match status" value="1"/>
</dbReference>
<dbReference type="InterPro" id="IPR039422">
    <property type="entry name" value="MarR/SlyA-like"/>
</dbReference>
<dbReference type="RefSeq" id="WP_063021144.1">
    <property type="nucleotide sequence ID" value="NZ_JBEYBM010000013.1"/>
</dbReference>
<evidence type="ECO:0000256" key="1">
    <source>
        <dbReference type="SAM" id="MobiDB-lite"/>
    </source>
</evidence>
<gene>
    <name evidence="3" type="ORF">ABZ507_20090</name>
</gene>
<protein>
    <submittedName>
        <fullName evidence="3">MarR family winged helix-turn-helix transcriptional regulator</fullName>
    </submittedName>
</protein>
<dbReference type="SMART" id="SM00347">
    <property type="entry name" value="HTH_MARR"/>
    <property type="match status" value="1"/>
</dbReference>